<proteinExistence type="predicted"/>
<dbReference type="RefSeq" id="XP_010514449.1">
    <property type="nucleotide sequence ID" value="XM_010516147.2"/>
</dbReference>
<dbReference type="InterPro" id="IPR035897">
    <property type="entry name" value="Toll_tir_struct_dom_sf"/>
</dbReference>
<evidence type="ECO:0000313" key="4">
    <source>
        <dbReference type="RefSeq" id="XP_010514449.1"/>
    </source>
</evidence>
<reference evidence="3" key="1">
    <citation type="journal article" date="2014" name="Nat. Commun.">
        <title>The emerging biofuel crop Camelina sativa retains a highly undifferentiated hexaploid genome structure.</title>
        <authorList>
            <person name="Kagale S."/>
            <person name="Koh C."/>
            <person name="Nixon J."/>
            <person name="Bollina V."/>
            <person name="Clarke W.E."/>
            <person name="Tuteja R."/>
            <person name="Spillane C."/>
            <person name="Robinson S.J."/>
            <person name="Links M.G."/>
            <person name="Clarke C."/>
            <person name="Higgins E.E."/>
            <person name="Huebert T."/>
            <person name="Sharpe A.G."/>
            <person name="Parkin I.A."/>
        </authorList>
    </citation>
    <scope>NUCLEOTIDE SEQUENCE [LARGE SCALE GENOMIC DNA]</scope>
    <source>
        <strain evidence="3">cv. DH55</strain>
    </source>
</reference>
<feature type="transmembrane region" description="Helical" evidence="1">
    <location>
        <begin position="203"/>
        <end position="224"/>
    </location>
</feature>
<organism evidence="3 4">
    <name type="scientific">Camelina sativa</name>
    <name type="common">False flax</name>
    <name type="synonym">Myagrum sativum</name>
    <dbReference type="NCBI Taxonomy" id="90675"/>
    <lineage>
        <taxon>Eukaryota</taxon>
        <taxon>Viridiplantae</taxon>
        <taxon>Streptophyta</taxon>
        <taxon>Embryophyta</taxon>
        <taxon>Tracheophyta</taxon>
        <taxon>Spermatophyta</taxon>
        <taxon>Magnoliopsida</taxon>
        <taxon>eudicotyledons</taxon>
        <taxon>Gunneridae</taxon>
        <taxon>Pentapetalae</taxon>
        <taxon>rosids</taxon>
        <taxon>malvids</taxon>
        <taxon>Brassicales</taxon>
        <taxon>Brassicaceae</taxon>
        <taxon>Camelineae</taxon>
        <taxon>Camelina</taxon>
    </lineage>
</organism>
<keyword evidence="3" id="KW-1185">Reference proteome</keyword>
<feature type="transmembrane region" description="Helical" evidence="1">
    <location>
        <begin position="171"/>
        <end position="191"/>
    </location>
</feature>
<dbReference type="Gene3D" id="3.40.50.10140">
    <property type="entry name" value="Toll/interleukin-1 receptor homology (TIR) domain"/>
    <property type="match status" value="1"/>
</dbReference>
<protein>
    <submittedName>
        <fullName evidence="4">Uncharacterized protein LOC104790394</fullName>
    </submittedName>
</protein>
<name>A0ABM0ZE19_CAMSA</name>
<feature type="domain" description="TIR" evidence="2">
    <location>
        <begin position="3"/>
        <end position="158"/>
    </location>
</feature>
<keyword evidence="1" id="KW-0472">Membrane</keyword>
<dbReference type="Proteomes" id="UP000694864">
    <property type="component" value="Chromosome 1"/>
</dbReference>
<evidence type="ECO:0000256" key="1">
    <source>
        <dbReference type="SAM" id="Phobius"/>
    </source>
</evidence>
<dbReference type="Pfam" id="PF01582">
    <property type="entry name" value="TIR"/>
    <property type="match status" value="1"/>
</dbReference>
<keyword evidence="1" id="KW-0812">Transmembrane</keyword>
<keyword evidence="1" id="KW-1133">Transmembrane helix</keyword>
<evidence type="ECO:0000259" key="2">
    <source>
        <dbReference type="PROSITE" id="PS50104"/>
    </source>
</evidence>
<dbReference type="PANTHER" id="PTHR48473:SF1">
    <property type="entry name" value="TIR DOMAIN-CONTAINING PROTEIN"/>
    <property type="match status" value="1"/>
</dbReference>
<sequence>MVFRDDVYIFCRDSSGTRFSSLLLAALLSRQIKVFEDISNSPRQSEHVDVQAIEESKVLVIVFSATLIKRRRYWNLKKLETIIKGERTAGQVIIPVFLDTEPCHVVADEVFARFKIGKEEAVRWVDAVTKIAALPGRMYARDESVFVGKIFLKVMKIVKPNKPIVKNRSRCSIAMTFLVIINLLVEIASVVADQCSSVGKPYFARLSLAMAIVSVVLSIIDLTYKIRVHKLCFRCKWPIPWFYYPSRGYNRIFASFSDTVLMFCGFGQLLVSSINWGFVEKKRREGPINVSVTALFFAIGMVISKFLEKPGSHLKDN</sequence>
<dbReference type="PANTHER" id="PTHR48473">
    <property type="entry name" value="TIR DOMAIN-CONTAINING PROTEIN"/>
    <property type="match status" value="1"/>
</dbReference>
<evidence type="ECO:0000313" key="3">
    <source>
        <dbReference type="Proteomes" id="UP000694864"/>
    </source>
</evidence>
<dbReference type="PROSITE" id="PS50104">
    <property type="entry name" value="TIR"/>
    <property type="match status" value="1"/>
</dbReference>
<reference evidence="4" key="2">
    <citation type="submission" date="2025-08" db="UniProtKB">
        <authorList>
            <consortium name="RefSeq"/>
        </authorList>
    </citation>
    <scope>IDENTIFICATION</scope>
    <source>
        <tissue evidence="4">Leaf</tissue>
    </source>
</reference>
<accession>A0ABM0ZE19</accession>
<feature type="transmembrane region" description="Helical" evidence="1">
    <location>
        <begin position="288"/>
        <end position="307"/>
    </location>
</feature>
<dbReference type="GeneID" id="104790394"/>
<dbReference type="SUPFAM" id="SSF52200">
    <property type="entry name" value="Toll/Interleukin receptor TIR domain"/>
    <property type="match status" value="1"/>
</dbReference>
<gene>
    <name evidence="4" type="primary">LOC104790394</name>
</gene>
<dbReference type="InterPro" id="IPR000157">
    <property type="entry name" value="TIR_dom"/>
</dbReference>
<feature type="transmembrane region" description="Helical" evidence="1">
    <location>
        <begin position="252"/>
        <end position="276"/>
    </location>
</feature>